<dbReference type="Proteomes" id="UP000221734">
    <property type="component" value="Chromosome Kuenenia_stuttgartiensis_MBR1"/>
</dbReference>
<dbReference type="Pfam" id="PF00891">
    <property type="entry name" value="Methyltransf_2"/>
    <property type="match status" value="1"/>
</dbReference>
<keyword evidence="1" id="KW-0489">Methyltransferase</keyword>
<dbReference type="PIRSF" id="PIRSF005739">
    <property type="entry name" value="O-mtase"/>
    <property type="match status" value="1"/>
</dbReference>
<dbReference type="AlphaFoldDB" id="A0A2C9CAV7"/>
<dbReference type="PROSITE" id="PS51683">
    <property type="entry name" value="SAM_OMT_II"/>
    <property type="match status" value="1"/>
</dbReference>
<dbReference type="InterPro" id="IPR036390">
    <property type="entry name" value="WH_DNA-bd_sf"/>
</dbReference>
<evidence type="ECO:0000259" key="6">
    <source>
        <dbReference type="Pfam" id="PF08100"/>
    </source>
</evidence>
<dbReference type="GO" id="GO:0008171">
    <property type="term" value="F:O-methyltransferase activity"/>
    <property type="evidence" value="ECO:0007669"/>
    <property type="project" value="InterPro"/>
</dbReference>
<dbReference type="PANTHER" id="PTHR43712">
    <property type="entry name" value="PUTATIVE (AFU_ORTHOLOGUE AFUA_4G14580)-RELATED"/>
    <property type="match status" value="1"/>
</dbReference>
<dbReference type="GO" id="GO:0032259">
    <property type="term" value="P:methylation"/>
    <property type="evidence" value="ECO:0007669"/>
    <property type="project" value="UniProtKB-KW"/>
</dbReference>
<dbReference type="SUPFAM" id="SSF53335">
    <property type="entry name" value="S-adenosyl-L-methionine-dependent methyltransferases"/>
    <property type="match status" value="1"/>
</dbReference>
<feature type="active site" description="Proton acceptor" evidence="4">
    <location>
        <position position="242"/>
    </location>
</feature>
<protein>
    <submittedName>
        <fullName evidence="7">Uncharacterized protein</fullName>
    </submittedName>
</protein>
<accession>A0A2C9CAV7</accession>
<organism evidence="7 8">
    <name type="scientific">Kuenenia stuttgartiensis</name>
    <dbReference type="NCBI Taxonomy" id="174633"/>
    <lineage>
        <taxon>Bacteria</taxon>
        <taxon>Pseudomonadati</taxon>
        <taxon>Planctomycetota</taxon>
        <taxon>Candidatus Brocadiia</taxon>
        <taxon>Candidatus Brocadiales</taxon>
        <taxon>Candidatus Brocadiaceae</taxon>
        <taxon>Candidatus Kuenenia</taxon>
    </lineage>
</organism>
<dbReference type="EMBL" id="LT934425">
    <property type="protein sequence ID" value="SOH02914.1"/>
    <property type="molecule type" value="Genomic_DNA"/>
</dbReference>
<evidence type="ECO:0000313" key="7">
    <source>
        <dbReference type="EMBL" id="SOH02914.1"/>
    </source>
</evidence>
<dbReference type="RefSeq" id="WP_099323819.1">
    <property type="nucleotide sequence ID" value="NZ_LT934425.1"/>
</dbReference>
<dbReference type="Pfam" id="PF08100">
    <property type="entry name" value="Dimerisation"/>
    <property type="match status" value="1"/>
</dbReference>
<dbReference type="InterPro" id="IPR001077">
    <property type="entry name" value="COMT_C"/>
</dbReference>
<dbReference type="FunFam" id="1.10.10.10:FF:000358">
    <property type="entry name" value="Acetylserotonin O-methyltransferase"/>
    <property type="match status" value="1"/>
</dbReference>
<keyword evidence="3" id="KW-0949">S-adenosyl-L-methionine</keyword>
<sequence length="333" mass="37433">MNEINHLQFEYLLQLSSAYWKSQVLFTAIELDIFTAIGNKHLAAEELAHSINANAKATEKILDALVSLDLLVKQEKLYQNSPIANSYLIKGKPFYQGNAIHHFNNIAENWTMLSQTVKTGEAVVLKDLPEEADPHDLKDFITAMQNIASVKSHDICATIPLKNPRNMLDIAGGPGTYSIEFVKKYPELHAVIFDLKHVTKLTHDFIQAAGLQERIKVQAGNCLEDDFGTNCYDTILVSNLLHIYNPENNITILKKCWKALQNEGTLIIHEFVLDETKTHPQFAALFSLNMLIGTQEGASYSETEYRSWLKTVGCNKITRTDLQSNSSLIIGKK</sequence>
<feature type="domain" description="O-methyltransferase C-terminal" evidence="5">
    <location>
        <begin position="132"/>
        <end position="313"/>
    </location>
</feature>
<evidence type="ECO:0000256" key="2">
    <source>
        <dbReference type="ARBA" id="ARBA00022679"/>
    </source>
</evidence>
<dbReference type="Gene3D" id="1.10.10.10">
    <property type="entry name" value="Winged helix-like DNA-binding domain superfamily/Winged helix DNA-binding domain"/>
    <property type="match status" value="1"/>
</dbReference>
<dbReference type="PANTHER" id="PTHR43712:SF2">
    <property type="entry name" value="O-METHYLTRANSFERASE CICE"/>
    <property type="match status" value="1"/>
</dbReference>
<evidence type="ECO:0000256" key="1">
    <source>
        <dbReference type="ARBA" id="ARBA00022603"/>
    </source>
</evidence>
<dbReference type="GO" id="GO:0046983">
    <property type="term" value="F:protein dimerization activity"/>
    <property type="evidence" value="ECO:0007669"/>
    <property type="project" value="InterPro"/>
</dbReference>
<reference evidence="8" key="1">
    <citation type="submission" date="2017-10" db="EMBL/GenBank/DDBJ databases">
        <authorList>
            <person name="Frank J."/>
        </authorList>
    </citation>
    <scope>NUCLEOTIDE SEQUENCE [LARGE SCALE GENOMIC DNA]</scope>
</reference>
<dbReference type="InterPro" id="IPR029063">
    <property type="entry name" value="SAM-dependent_MTases_sf"/>
</dbReference>
<name>A0A2C9CAV7_KUEST</name>
<keyword evidence="8" id="KW-1185">Reference proteome</keyword>
<evidence type="ECO:0000259" key="5">
    <source>
        <dbReference type="Pfam" id="PF00891"/>
    </source>
</evidence>
<dbReference type="InterPro" id="IPR036388">
    <property type="entry name" value="WH-like_DNA-bd_sf"/>
</dbReference>
<proteinExistence type="predicted"/>
<dbReference type="SUPFAM" id="SSF46785">
    <property type="entry name" value="Winged helix' DNA-binding domain"/>
    <property type="match status" value="1"/>
</dbReference>
<evidence type="ECO:0000256" key="4">
    <source>
        <dbReference type="PIRSR" id="PIRSR005739-1"/>
    </source>
</evidence>
<evidence type="ECO:0000256" key="3">
    <source>
        <dbReference type="ARBA" id="ARBA00022691"/>
    </source>
</evidence>
<dbReference type="KEGG" id="kst:KSMBR1_0398"/>
<dbReference type="OrthoDB" id="9766840at2"/>
<evidence type="ECO:0000313" key="8">
    <source>
        <dbReference type="Proteomes" id="UP000221734"/>
    </source>
</evidence>
<keyword evidence="2" id="KW-0808">Transferase</keyword>
<dbReference type="InterPro" id="IPR012967">
    <property type="entry name" value="COMT_dimerisation"/>
</dbReference>
<dbReference type="Gene3D" id="3.40.50.150">
    <property type="entry name" value="Vaccinia Virus protein VP39"/>
    <property type="match status" value="1"/>
</dbReference>
<feature type="domain" description="O-methyltransferase dimerisation" evidence="6">
    <location>
        <begin position="13"/>
        <end position="88"/>
    </location>
</feature>
<dbReference type="InterPro" id="IPR016461">
    <property type="entry name" value="COMT-like"/>
</dbReference>
<gene>
    <name evidence="7" type="primary">tcmO</name>
    <name evidence="7" type="ORF">KSMBR1_0398</name>
</gene>